<dbReference type="GO" id="GO:0032259">
    <property type="term" value="P:methylation"/>
    <property type="evidence" value="ECO:0007669"/>
    <property type="project" value="UniProtKB-KW"/>
</dbReference>
<evidence type="ECO:0000256" key="2">
    <source>
        <dbReference type="ARBA" id="ARBA00022603"/>
    </source>
</evidence>
<comment type="caution">
    <text evidence="5">The sequence shown here is derived from an EMBL/GenBank/DDBJ whole genome shotgun (WGS) entry which is preliminary data.</text>
</comment>
<dbReference type="Proteomes" id="UP000281084">
    <property type="component" value="Unassembled WGS sequence"/>
</dbReference>
<evidence type="ECO:0000256" key="3">
    <source>
        <dbReference type="ARBA" id="ARBA00022679"/>
    </source>
</evidence>
<dbReference type="EMBL" id="RAXZ01000015">
    <property type="protein sequence ID" value="RKG51538.1"/>
    <property type="molecule type" value="Genomic_DNA"/>
</dbReference>
<dbReference type="PANTHER" id="PTHR43619">
    <property type="entry name" value="S-ADENOSYL-L-METHIONINE-DEPENDENT METHYLTRANSFERASE YKTD-RELATED"/>
    <property type="match status" value="1"/>
</dbReference>
<dbReference type="RefSeq" id="WP_120367761.1">
    <property type="nucleotide sequence ID" value="NZ_RAXZ01000015.1"/>
</dbReference>
<dbReference type="InterPro" id="IPR011610">
    <property type="entry name" value="SAM_mthyl_Trfase_ML2640-like"/>
</dbReference>
<sequence length="290" mass="32737">MKNGRASNTAQAAAAIRAYDNLSNQPPLFHDAYAINMTSPAWRFILSNKALMRLLKTSPVRHAWDLLVTQVALRSAYSEDWLYEALDRGVKQYVMIGAGLDSFALRAAAKYPDVKIYEVDHPDTQALKIKILSEHGKIPENVAFVPINFEQEKLSEALGKSSYDANQIAHFSWLGTTHYLKPETTLSTLKDLASCAAIDSELVFDYSVPYQNLQGIERLGTMLLSQVTHLLNEPIIGFFNTQQLHDLMRDLGYLVVEDLSGKDITERYLAWRKNGIRHTDAAHLIRLQFI</sequence>
<keyword evidence="4" id="KW-0949">S-adenosyl-L-methionine</keyword>
<evidence type="ECO:0000313" key="5">
    <source>
        <dbReference type="EMBL" id="RKG51538.1"/>
    </source>
</evidence>
<dbReference type="PANTHER" id="PTHR43619:SF2">
    <property type="entry name" value="S-ADENOSYL-L-METHIONINE-DEPENDENT METHYLTRANSFERASES SUPERFAMILY PROTEIN"/>
    <property type="match status" value="1"/>
</dbReference>
<dbReference type="Gene3D" id="3.40.50.150">
    <property type="entry name" value="Vaccinia Virus protein VP39"/>
    <property type="match status" value="1"/>
</dbReference>
<dbReference type="NCBIfam" id="TIGR00027">
    <property type="entry name" value="mthyl_TIGR00027"/>
    <property type="match status" value="1"/>
</dbReference>
<evidence type="ECO:0000256" key="4">
    <source>
        <dbReference type="RuleBase" id="RU362030"/>
    </source>
</evidence>
<dbReference type="InterPro" id="IPR029063">
    <property type="entry name" value="SAM-dependent_MTases_sf"/>
</dbReference>
<dbReference type="GO" id="GO:0008168">
    <property type="term" value="F:methyltransferase activity"/>
    <property type="evidence" value="ECO:0007669"/>
    <property type="project" value="UniProtKB-UniRule"/>
</dbReference>
<reference evidence="5 6" key="1">
    <citation type="submission" date="2018-09" db="EMBL/GenBank/DDBJ databases">
        <title>The draft genome of Acinetobacter spp. strains.</title>
        <authorList>
            <person name="Qin J."/>
            <person name="Feng Y."/>
            <person name="Zong Z."/>
        </authorList>
    </citation>
    <scope>NUCLEOTIDE SEQUENCE [LARGE SCALE GENOMIC DNA]</scope>
    <source>
        <strain evidence="5 6">WCHAc060002</strain>
    </source>
</reference>
<dbReference type="Pfam" id="PF04072">
    <property type="entry name" value="LCM"/>
    <property type="match status" value="1"/>
</dbReference>
<evidence type="ECO:0000256" key="1">
    <source>
        <dbReference type="ARBA" id="ARBA00008138"/>
    </source>
</evidence>
<keyword evidence="3 5" id="KW-0808">Transferase</keyword>
<dbReference type="InterPro" id="IPR007213">
    <property type="entry name" value="Ppm1/Ppm2/Tcmp"/>
</dbReference>
<dbReference type="SUPFAM" id="SSF53335">
    <property type="entry name" value="S-adenosyl-L-methionine-dependent methyltransferases"/>
    <property type="match status" value="1"/>
</dbReference>
<evidence type="ECO:0000313" key="6">
    <source>
        <dbReference type="Proteomes" id="UP000281084"/>
    </source>
</evidence>
<proteinExistence type="inferred from homology"/>
<dbReference type="EC" id="2.1.1.-" evidence="4"/>
<comment type="similarity">
    <text evidence="1 4">Belongs to the UPF0677 family.</text>
</comment>
<accession>A0A3A8FYM2</accession>
<organism evidence="5 6">
    <name type="scientific">Acinetobacter cumulans</name>
    <dbReference type="NCBI Taxonomy" id="2136182"/>
    <lineage>
        <taxon>Bacteria</taxon>
        <taxon>Pseudomonadati</taxon>
        <taxon>Pseudomonadota</taxon>
        <taxon>Gammaproteobacteria</taxon>
        <taxon>Moraxellales</taxon>
        <taxon>Moraxellaceae</taxon>
        <taxon>Acinetobacter</taxon>
    </lineage>
</organism>
<keyword evidence="2 4" id="KW-0489">Methyltransferase</keyword>
<gene>
    <name evidence="5" type="ORF">D7V64_11380</name>
</gene>
<name>A0A3A8FYM2_9GAMM</name>
<protein>
    <recommendedName>
        <fullName evidence="4">S-adenosyl-L-methionine-dependent methyltransferase</fullName>
        <ecNumber evidence="4">2.1.1.-</ecNumber>
    </recommendedName>
</protein>
<dbReference type="AlphaFoldDB" id="A0A3A8FYM2"/>
<comment type="function">
    <text evidence="4">Exhibits S-adenosyl-L-methionine-dependent methyltransferase activity.</text>
</comment>